<dbReference type="AlphaFoldDB" id="A0AAC9FSA2"/>
<dbReference type="GO" id="GO:0004180">
    <property type="term" value="F:carboxypeptidase activity"/>
    <property type="evidence" value="ECO:0007669"/>
    <property type="project" value="UniProtKB-KW"/>
</dbReference>
<feature type="region of interest" description="Disordered" evidence="1">
    <location>
        <begin position="1"/>
        <end position="24"/>
    </location>
</feature>
<dbReference type="Gene3D" id="3.40.630.10">
    <property type="entry name" value="Zn peptidases"/>
    <property type="match status" value="1"/>
</dbReference>
<accession>A0AAC9FSA2</accession>
<keyword evidence="2" id="KW-0378">Hydrolase</keyword>
<evidence type="ECO:0000313" key="2">
    <source>
        <dbReference type="EMBL" id="ANH73640.1"/>
    </source>
</evidence>
<protein>
    <submittedName>
        <fullName evidence="2">Hippurate carboxypeptidase, M20D-type</fullName>
    </submittedName>
</protein>
<feature type="compositionally biased region" description="Basic residues" evidence="1">
    <location>
        <begin position="1"/>
        <end position="12"/>
    </location>
</feature>
<dbReference type="EMBL" id="CP012605">
    <property type="protein sequence ID" value="ANH73640.1"/>
    <property type="molecule type" value="Genomic_DNA"/>
</dbReference>
<evidence type="ECO:0000313" key="3">
    <source>
        <dbReference type="Proteomes" id="UP000077927"/>
    </source>
</evidence>
<organism evidence="2 3">
    <name type="scientific">Ralstonia insidiosa</name>
    <dbReference type="NCBI Taxonomy" id="190721"/>
    <lineage>
        <taxon>Bacteria</taxon>
        <taxon>Pseudomonadati</taxon>
        <taxon>Pseudomonadota</taxon>
        <taxon>Betaproteobacteria</taxon>
        <taxon>Burkholderiales</taxon>
        <taxon>Burkholderiaceae</taxon>
        <taxon>Ralstonia</taxon>
    </lineage>
</organism>
<keyword evidence="2" id="KW-0645">Protease</keyword>
<keyword evidence="2" id="KW-0121">Carboxypeptidase</keyword>
<evidence type="ECO:0000256" key="1">
    <source>
        <dbReference type="SAM" id="MobiDB-lite"/>
    </source>
</evidence>
<name>A0AAC9FSA2_9RALS</name>
<dbReference type="Proteomes" id="UP000077927">
    <property type="component" value="Chromosome 1"/>
</dbReference>
<sequence length="52" mass="6161">MHKPSPLGRRKIPRESRPPSMLHNPSYDFNDELLPLGATYWVRLVERYLARV</sequence>
<reference evidence="2 3" key="1">
    <citation type="submission" date="2015-09" db="EMBL/GenBank/DDBJ databases">
        <authorList>
            <person name="Xu Y."/>
            <person name="Nagy A."/>
            <person name="Liu N.T."/>
            <person name="Nou X."/>
        </authorList>
    </citation>
    <scope>NUCLEOTIDE SEQUENCE [LARGE SCALE GENOMIC DNA]</scope>
    <source>
        <strain evidence="2 3">FC1138</strain>
    </source>
</reference>
<dbReference type="KEGG" id="rin:ACS15_3416"/>
<gene>
    <name evidence="2" type="ORF">ACS15_3416</name>
</gene>
<proteinExistence type="predicted"/>